<name>A0A6G0XRX9_9STRA</name>
<dbReference type="InterPro" id="IPR050628">
    <property type="entry name" value="SNF2_RAD54_helicase_TF"/>
</dbReference>
<feature type="domain" description="Helicase C-terminal" evidence="13">
    <location>
        <begin position="778"/>
        <end position="929"/>
    </location>
</feature>
<gene>
    <name evidence="14" type="ORF">Ae201684_001998</name>
</gene>
<dbReference type="SMART" id="SM00487">
    <property type="entry name" value="DEXDc"/>
    <property type="match status" value="1"/>
</dbReference>
<dbReference type="GO" id="GO:0005524">
    <property type="term" value="F:ATP binding"/>
    <property type="evidence" value="ECO:0007669"/>
    <property type="project" value="UniProtKB-KW"/>
</dbReference>
<dbReference type="GO" id="GO:0005634">
    <property type="term" value="C:nucleus"/>
    <property type="evidence" value="ECO:0007669"/>
    <property type="project" value="TreeGrafter"/>
</dbReference>
<feature type="compositionally biased region" description="Basic and acidic residues" evidence="9">
    <location>
        <begin position="977"/>
        <end position="995"/>
    </location>
</feature>
<comment type="caution">
    <text evidence="14">The sequence shown here is derived from an EMBL/GenBank/DDBJ whole genome shotgun (WGS) entry which is preliminary data.</text>
</comment>
<feature type="domain" description="F-box" evidence="11">
    <location>
        <begin position="185"/>
        <end position="231"/>
    </location>
</feature>
<evidence type="ECO:0000256" key="8">
    <source>
        <dbReference type="PROSITE-ProRule" id="PRU00175"/>
    </source>
</evidence>
<feature type="domain" description="Helicase ATP-binding" evidence="12">
    <location>
        <begin position="278"/>
        <end position="504"/>
    </location>
</feature>
<dbReference type="InterPro" id="IPR001841">
    <property type="entry name" value="Znf_RING"/>
</dbReference>
<dbReference type="AlphaFoldDB" id="A0A6G0XRX9"/>
<keyword evidence="3 8" id="KW-0863">Zinc-finger</keyword>
<dbReference type="SUPFAM" id="SSF81383">
    <property type="entry name" value="F-box domain"/>
    <property type="match status" value="1"/>
</dbReference>
<accession>A0A6G0XRX9</accession>
<evidence type="ECO:0000256" key="6">
    <source>
        <dbReference type="ARBA" id="ARBA00022833"/>
    </source>
</evidence>
<keyword evidence="7" id="KW-0067">ATP-binding</keyword>
<feature type="region of interest" description="Disordered" evidence="9">
    <location>
        <begin position="963"/>
        <end position="995"/>
    </location>
</feature>
<feature type="domain" description="RING-type" evidence="10">
    <location>
        <begin position="676"/>
        <end position="720"/>
    </location>
</feature>
<dbReference type="PROSITE" id="PS51192">
    <property type="entry name" value="HELICASE_ATP_BIND_1"/>
    <property type="match status" value="1"/>
</dbReference>
<dbReference type="InterPro" id="IPR036047">
    <property type="entry name" value="F-box-like_dom_sf"/>
</dbReference>
<evidence type="ECO:0008006" key="16">
    <source>
        <dbReference type="Google" id="ProtNLM"/>
    </source>
</evidence>
<dbReference type="PROSITE" id="PS51194">
    <property type="entry name" value="HELICASE_CTER"/>
    <property type="match status" value="1"/>
</dbReference>
<dbReference type="PANTHER" id="PTHR45626">
    <property type="entry name" value="TRANSCRIPTION TERMINATION FACTOR 2-RELATED"/>
    <property type="match status" value="1"/>
</dbReference>
<dbReference type="InterPro" id="IPR013083">
    <property type="entry name" value="Znf_RING/FYVE/PHD"/>
</dbReference>
<evidence type="ECO:0000256" key="9">
    <source>
        <dbReference type="SAM" id="MobiDB-lite"/>
    </source>
</evidence>
<dbReference type="SUPFAM" id="SSF52540">
    <property type="entry name" value="P-loop containing nucleoside triphosphate hydrolases"/>
    <property type="match status" value="2"/>
</dbReference>
<keyword evidence="1" id="KW-0479">Metal-binding</keyword>
<dbReference type="GO" id="GO:0016787">
    <property type="term" value="F:hydrolase activity"/>
    <property type="evidence" value="ECO:0007669"/>
    <property type="project" value="UniProtKB-KW"/>
</dbReference>
<dbReference type="CDD" id="cd09917">
    <property type="entry name" value="F-box_SF"/>
    <property type="match status" value="1"/>
</dbReference>
<dbReference type="Gene3D" id="3.40.50.300">
    <property type="entry name" value="P-loop containing nucleotide triphosphate hydrolases"/>
    <property type="match status" value="1"/>
</dbReference>
<evidence type="ECO:0000256" key="5">
    <source>
        <dbReference type="ARBA" id="ARBA00022806"/>
    </source>
</evidence>
<dbReference type="InterPro" id="IPR027417">
    <property type="entry name" value="P-loop_NTPase"/>
</dbReference>
<dbReference type="SUPFAM" id="SSF57850">
    <property type="entry name" value="RING/U-box"/>
    <property type="match status" value="1"/>
</dbReference>
<dbReference type="CDD" id="cd18008">
    <property type="entry name" value="DEXDc_SHPRH-like"/>
    <property type="match status" value="1"/>
</dbReference>
<dbReference type="SMART" id="SM00256">
    <property type="entry name" value="FBOX"/>
    <property type="match status" value="1"/>
</dbReference>
<dbReference type="GO" id="GO:0008270">
    <property type="term" value="F:zinc ion binding"/>
    <property type="evidence" value="ECO:0007669"/>
    <property type="project" value="UniProtKB-KW"/>
</dbReference>
<dbReference type="Gene3D" id="3.40.50.10810">
    <property type="entry name" value="Tandem AAA-ATPase domain"/>
    <property type="match status" value="1"/>
</dbReference>
<dbReference type="GO" id="GO:0008094">
    <property type="term" value="F:ATP-dependent activity, acting on DNA"/>
    <property type="evidence" value="ECO:0007669"/>
    <property type="project" value="TreeGrafter"/>
</dbReference>
<dbReference type="CDD" id="cd18793">
    <property type="entry name" value="SF2_C_SNF"/>
    <property type="match status" value="1"/>
</dbReference>
<evidence type="ECO:0000313" key="14">
    <source>
        <dbReference type="EMBL" id="KAF0743206.1"/>
    </source>
</evidence>
<organism evidence="14 15">
    <name type="scientific">Aphanomyces euteiches</name>
    <dbReference type="NCBI Taxonomy" id="100861"/>
    <lineage>
        <taxon>Eukaryota</taxon>
        <taxon>Sar</taxon>
        <taxon>Stramenopiles</taxon>
        <taxon>Oomycota</taxon>
        <taxon>Saprolegniomycetes</taxon>
        <taxon>Saprolegniales</taxon>
        <taxon>Verrucalvaceae</taxon>
        <taxon>Aphanomyces</taxon>
    </lineage>
</organism>
<evidence type="ECO:0000256" key="1">
    <source>
        <dbReference type="ARBA" id="ARBA00022723"/>
    </source>
</evidence>
<dbReference type="InterPro" id="IPR049730">
    <property type="entry name" value="SNF2/RAD54-like_C"/>
</dbReference>
<keyword evidence="5" id="KW-0347">Helicase</keyword>
<evidence type="ECO:0000256" key="7">
    <source>
        <dbReference type="ARBA" id="ARBA00022840"/>
    </source>
</evidence>
<evidence type="ECO:0000313" key="15">
    <source>
        <dbReference type="Proteomes" id="UP000481153"/>
    </source>
</evidence>
<proteinExistence type="predicted"/>
<dbReference type="GO" id="GO:0006281">
    <property type="term" value="P:DNA repair"/>
    <property type="evidence" value="ECO:0007669"/>
    <property type="project" value="TreeGrafter"/>
</dbReference>
<feature type="region of interest" description="Disordered" evidence="9">
    <location>
        <begin position="916"/>
        <end position="939"/>
    </location>
</feature>
<dbReference type="VEuPathDB" id="FungiDB:AeMF1_011759"/>
<dbReference type="PROSITE" id="PS50181">
    <property type="entry name" value="FBOX"/>
    <property type="match status" value="1"/>
</dbReference>
<dbReference type="EMBL" id="VJMJ01000020">
    <property type="protein sequence ID" value="KAF0743206.1"/>
    <property type="molecule type" value="Genomic_DNA"/>
</dbReference>
<evidence type="ECO:0000256" key="4">
    <source>
        <dbReference type="ARBA" id="ARBA00022801"/>
    </source>
</evidence>
<dbReference type="Proteomes" id="UP000481153">
    <property type="component" value="Unassembled WGS sequence"/>
</dbReference>
<dbReference type="PROSITE" id="PS50089">
    <property type="entry name" value="ZF_RING_2"/>
    <property type="match status" value="1"/>
</dbReference>
<dbReference type="PANTHER" id="PTHR45626:SF14">
    <property type="entry name" value="ATP-DEPENDENT DNA HELICASE (EUROFUNG)"/>
    <property type="match status" value="1"/>
</dbReference>
<dbReference type="Pfam" id="PF00271">
    <property type="entry name" value="Helicase_C"/>
    <property type="match status" value="1"/>
</dbReference>
<protein>
    <recommendedName>
        <fullName evidence="16">F-box protein</fullName>
    </recommendedName>
</protein>
<sequence length="995" mass="112747">MDIGSVQVLVERHDAAWTPPARETIYRINSSDDADTMFWPGFPLDQPLWRNLLRMLDEVDVVLALEVQDMALEDSALILEAHLLYVGQQAKKTAWIRTFDYVLQHFEAALVPRRSVTTPAMLADARAAECHVIGCRLHSPSLQAAVSSHFNLPSLFKSLESPLEAIRMNVRPDASYVDRLTAGFTLVLTDMPMNIIWEVLKYLNARDIARMSSVCSLLQHVTYDTVPGLRLTLFPHQKKALKWMLYRESQSNAQLRQLEHPYIVGQWIDPVFGRVAMNCESQDTRGGFLCDEPGLGKTITMISLLLRTQGTLACPTNIMPTESWNNYGLRSSKQSGRTVSADRLRASRASLIVVPDTLMAHWTNQFQLHTTGLNVLFDTSRTVPDADTLVLFDVVVTTFGRLAAHWIHRRPLSTLEARAPERLGRENQVTYADGVEYKALSPFLELHWVRIIVDEGHKLGGSLVTNAMQMLCGISAEKRWIMTGTPTPHVAQTDGLRHLHSLLRFLQEKPYGTDDDKPWLQAIARPFEAKCLKGYLRLERLLNRIMLRHVKADVTTIPKPTYLRTVVDPTPVEYRIYNGVVGVVRGNLVVTRWDPEFPGPLHKDSLLNPANRKDAMTAVANLRLAACGGGSMEVLLSTAHFVETVNYMNDFDMPWERRPIVQQYMRDAQENKCTACEVCRRELQFLMVTVCGHLICANCLEAYVEVHGFKVGMLVPCQVCGAMYDWEKFQELQPGFHYQWSDDERNSAQAAVAAAPHGILNPDEHVWSSSKGLYVLERIQTLLKTPAAELSRPIKCIIFSDFKEHIFRIRPDFTRAGVQHVSFVSGEVNMAKRIKQLAAFRANDNIHVLFMTEIGAIGLDLSFVTHIFLMDEIWDKSVEQQVIARAHRMGATDSVVVEQLEMRGSMEALVRELYSVPPDPTKKRTHDKARKKPAAKPKKNLFSVMNKESMSSMRIYHVLQNARMMDEPTHARQTSALDRDHDDQENAAKRTRRDG</sequence>
<evidence type="ECO:0000259" key="12">
    <source>
        <dbReference type="PROSITE" id="PS51192"/>
    </source>
</evidence>
<dbReference type="InterPro" id="IPR001810">
    <property type="entry name" value="F-box_dom"/>
</dbReference>
<dbReference type="GO" id="GO:0004386">
    <property type="term" value="F:helicase activity"/>
    <property type="evidence" value="ECO:0007669"/>
    <property type="project" value="UniProtKB-KW"/>
</dbReference>
<dbReference type="PROSITE" id="PS00518">
    <property type="entry name" value="ZF_RING_1"/>
    <property type="match status" value="1"/>
</dbReference>
<dbReference type="InterPro" id="IPR017907">
    <property type="entry name" value="Znf_RING_CS"/>
</dbReference>
<dbReference type="InterPro" id="IPR014001">
    <property type="entry name" value="Helicase_ATP-bd"/>
</dbReference>
<dbReference type="SMART" id="SM00490">
    <property type="entry name" value="HELICc"/>
    <property type="match status" value="1"/>
</dbReference>
<evidence type="ECO:0000259" key="10">
    <source>
        <dbReference type="PROSITE" id="PS50089"/>
    </source>
</evidence>
<evidence type="ECO:0000259" key="11">
    <source>
        <dbReference type="PROSITE" id="PS50181"/>
    </source>
</evidence>
<keyword evidence="15" id="KW-1185">Reference proteome</keyword>
<evidence type="ECO:0000256" key="2">
    <source>
        <dbReference type="ARBA" id="ARBA00022741"/>
    </source>
</evidence>
<dbReference type="Gene3D" id="3.30.40.10">
    <property type="entry name" value="Zinc/RING finger domain, C3HC4 (zinc finger)"/>
    <property type="match status" value="1"/>
</dbReference>
<feature type="compositionally biased region" description="Basic residues" evidence="9">
    <location>
        <begin position="923"/>
        <end position="939"/>
    </location>
</feature>
<evidence type="ECO:0000256" key="3">
    <source>
        <dbReference type="ARBA" id="ARBA00022771"/>
    </source>
</evidence>
<dbReference type="Pfam" id="PF00646">
    <property type="entry name" value="F-box"/>
    <property type="match status" value="1"/>
</dbReference>
<dbReference type="InterPro" id="IPR000330">
    <property type="entry name" value="SNF2_N"/>
</dbReference>
<dbReference type="InterPro" id="IPR001650">
    <property type="entry name" value="Helicase_C-like"/>
</dbReference>
<dbReference type="InterPro" id="IPR038718">
    <property type="entry name" value="SNF2-like_sf"/>
</dbReference>
<evidence type="ECO:0000259" key="13">
    <source>
        <dbReference type="PROSITE" id="PS51194"/>
    </source>
</evidence>
<keyword evidence="2" id="KW-0547">Nucleotide-binding</keyword>
<keyword evidence="6" id="KW-0862">Zinc</keyword>
<dbReference type="Pfam" id="PF00176">
    <property type="entry name" value="SNF2-rel_dom"/>
    <property type="match status" value="1"/>
</dbReference>
<keyword evidence="4" id="KW-0378">Hydrolase</keyword>
<reference evidence="14 15" key="1">
    <citation type="submission" date="2019-07" db="EMBL/GenBank/DDBJ databases">
        <title>Genomics analysis of Aphanomyces spp. identifies a new class of oomycete effector associated with host adaptation.</title>
        <authorList>
            <person name="Gaulin E."/>
        </authorList>
    </citation>
    <scope>NUCLEOTIDE SEQUENCE [LARGE SCALE GENOMIC DNA]</scope>
    <source>
        <strain evidence="14 15">ATCC 201684</strain>
    </source>
</reference>